<dbReference type="PROSITE" id="PS51257">
    <property type="entry name" value="PROKAR_LIPOPROTEIN"/>
    <property type="match status" value="1"/>
</dbReference>
<dbReference type="CDD" id="cd03801">
    <property type="entry name" value="GT4_PimA-like"/>
    <property type="match status" value="1"/>
</dbReference>
<proteinExistence type="predicted"/>
<organism evidence="4">
    <name type="scientific">metagenome</name>
    <dbReference type="NCBI Taxonomy" id="256318"/>
    <lineage>
        <taxon>unclassified sequences</taxon>
        <taxon>metagenomes</taxon>
    </lineage>
</organism>
<name>A0A380TLK9_9ZZZZ</name>
<reference evidence="4" key="1">
    <citation type="submission" date="2018-07" db="EMBL/GenBank/DDBJ databases">
        <authorList>
            <person name="Quirk P.G."/>
            <person name="Krulwich T.A."/>
        </authorList>
    </citation>
    <scope>NUCLEOTIDE SEQUENCE</scope>
</reference>
<dbReference type="InterPro" id="IPR001296">
    <property type="entry name" value="Glyco_trans_1"/>
</dbReference>
<dbReference type="AlphaFoldDB" id="A0A380TLK9"/>
<gene>
    <name evidence="4" type="ORF">DF3PB_950007</name>
</gene>
<dbReference type="PANTHER" id="PTHR12526:SF510">
    <property type="entry name" value="D-INOSITOL 3-PHOSPHATE GLYCOSYLTRANSFERASE"/>
    <property type="match status" value="1"/>
</dbReference>
<dbReference type="EMBL" id="UIDG01000651">
    <property type="protein sequence ID" value="SUS08917.1"/>
    <property type="molecule type" value="Genomic_DNA"/>
</dbReference>
<sequence length="377" mass="41331">MGAKERSQALRVSAVDSVRQGAGTTPTVVLAGCHFEAGRGGICRVARLMARACIDAGWQVAALDLLDAEPPADLGIPIALFRGNRIAFAWACHRAALAGSFLLYDHLGTARAHPRLPGLKRPHAVWIHGIEVWEGARADRLAVARRADLLLCNTEHTKRRALDLFGEPFDRAQVCWLATEEYEPPSEPARFDGPPTVLILGRVDEGRYKGHRELIECWPRVLSVVPDAWLLAVGGGTGLDAVSTEAARSTVAGKIEVLGFVPEEHIEPIWRRAHALAMPSRGEGFGLVYIEAMRRGLPVIASVHDAAPEVNLDGVTGYNVNLDKPDELPDRIIRLLRDPNHAAAMGRAGQARWAEHFRYSAFRRRFQKVIDPLLQAP</sequence>
<keyword evidence="1" id="KW-0328">Glycosyltransferase</keyword>
<keyword evidence="2" id="KW-0808">Transferase</keyword>
<dbReference type="Pfam" id="PF00534">
    <property type="entry name" value="Glycos_transf_1"/>
    <property type="match status" value="1"/>
</dbReference>
<evidence type="ECO:0000259" key="3">
    <source>
        <dbReference type="Pfam" id="PF00534"/>
    </source>
</evidence>
<dbReference type="PANTHER" id="PTHR12526">
    <property type="entry name" value="GLYCOSYLTRANSFERASE"/>
    <property type="match status" value="1"/>
</dbReference>
<evidence type="ECO:0000256" key="1">
    <source>
        <dbReference type="ARBA" id="ARBA00022676"/>
    </source>
</evidence>
<feature type="domain" description="Glycosyl transferase family 1" evidence="3">
    <location>
        <begin position="189"/>
        <end position="351"/>
    </location>
</feature>
<dbReference type="SUPFAM" id="SSF53756">
    <property type="entry name" value="UDP-Glycosyltransferase/glycogen phosphorylase"/>
    <property type="match status" value="1"/>
</dbReference>
<dbReference type="Gene3D" id="3.40.50.2000">
    <property type="entry name" value="Glycogen Phosphorylase B"/>
    <property type="match status" value="2"/>
</dbReference>
<evidence type="ECO:0000313" key="4">
    <source>
        <dbReference type="EMBL" id="SUS08917.1"/>
    </source>
</evidence>
<accession>A0A380TLK9</accession>
<dbReference type="GO" id="GO:0016757">
    <property type="term" value="F:glycosyltransferase activity"/>
    <property type="evidence" value="ECO:0007669"/>
    <property type="project" value="UniProtKB-KW"/>
</dbReference>
<protein>
    <recommendedName>
        <fullName evidence="3">Glycosyl transferase family 1 domain-containing protein</fullName>
    </recommendedName>
</protein>
<evidence type="ECO:0000256" key="2">
    <source>
        <dbReference type="ARBA" id="ARBA00022679"/>
    </source>
</evidence>